<evidence type="ECO:0000256" key="3">
    <source>
        <dbReference type="ARBA" id="ARBA00030864"/>
    </source>
</evidence>
<protein>
    <recommendedName>
        <fullName evidence="3">RUN and TBC1 domain-containing protein 3</fullName>
    </recommendedName>
</protein>
<feature type="domain" description="SH3" evidence="6">
    <location>
        <begin position="474"/>
        <end position="533"/>
    </location>
</feature>
<dbReference type="InterPro" id="IPR035833">
    <property type="entry name" value="SGSM3_SH3"/>
</dbReference>
<dbReference type="PROSITE" id="PS50086">
    <property type="entry name" value="TBC_RABGAP"/>
    <property type="match status" value="1"/>
</dbReference>
<evidence type="ECO:0000256" key="5">
    <source>
        <dbReference type="SAM" id="MobiDB-lite"/>
    </source>
</evidence>
<dbReference type="CDD" id="cd11813">
    <property type="entry name" value="SH3_SGSM3"/>
    <property type="match status" value="1"/>
</dbReference>
<dbReference type="Proteomes" id="UP000007875">
    <property type="component" value="Unassembled WGS sequence"/>
</dbReference>
<keyword evidence="2 4" id="KW-0728">SH3 domain</keyword>
<keyword evidence="10" id="KW-1185">Reference proteome</keyword>
<feature type="domain" description="Rab-GAP TBC" evidence="7">
    <location>
        <begin position="114"/>
        <end position="301"/>
    </location>
</feature>
<evidence type="ECO:0000259" key="6">
    <source>
        <dbReference type="PROSITE" id="PS50002"/>
    </source>
</evidence>
<evidence type="ECO:0000259" key="8">
    <source>
        <dbReference type="PROSITE" id="PS50826"/>
    </source>
</evidence>
<evidence type="ECO:0000313" key="10">
    <source>
        <dbReference type="Proteomes" id="UP000007875"/>
    </source>
</evidence>
<dbReference type="InParanoid" id="H2ZEX3"/>
<dbReference type="SUPFAM" id="SSF50044">
    <property type="entry name" value="SH3-domain"/>
    <property type="match status" value="1"/>
</dbReference>
<dbReference type="PANTHER" id="PTHR47219:SF13">
    <property type="entry name" value="RUN AND TBC1 DOMAIN-CONTAINING PROTEIN 3"/>
    <property type="match status" value="1"/>
</dbReference>
<dbReference type="InterPro" id="IPR036028">
    <property type="entry name" value="SH3-like_dom_sf"/>
</dbReference>
<dbReference type="CDD" id="cd17688">
    <property type="entry name" value="RUN_SGSM3"/>
    <property type="match status" value="1"/>
</dbReference>
<dbReference type="Gene3D" id="1.20.58.900">
    <property type="match status" value="1"/>
</dbReference>
<organism evidence="9 10">
    <name type="scientific">Ciona savignyi</name>
    <name type="common">Pacific transparent sea squirt</name>
    <dbReference type="NCBI Taxonomy" id="51511"/>
    <lineage>
        <taxon>Eukaryota</taxon>
        <taxon>Metazoa</taxon>
        <taxon>Chordata</taxon>
        <taxon>Tunicata</taxon>
        <taxon>Ascidiacea</taxon>
        <taxon>Phlebobranchia</taxon>
        <taxon>Cionidae</taxon>
        <taxon>Ciona</taxon>
    </lineage>
</organism>
<dbReference type="InterPro" id="IPR001452">
    <property type="entry name" value="SH3_domain"/>
</dbReference>
<dbReference type="PROSITE" id="PS50826">
    <property type="entry name" value="RUN"/>
    <property type="match status" value="1"/>
</dbReference>
<dbReference type="PANTHER" id="PTHR47219">
    <property type="entry name" value="RAB GTPASE-ACTIVATING PROTEIN 1-LIKE"/>
    <property type="match status" value="1"/>
</dbReference>
<dbReference type="PROSITE" id="PS50002">
    <property type="entry name" value="SH3"/>
    <property type="match status" value="1"/>
</dbReference>
<dbReference type="SMART" id="SM00326">
    <property type="entry name" value="SH3"/>
    <property type="match status" value="1"/>
</dbReference>
<evidence type="ECO:0000313" key="9">
    <source>
        <dbReference type="Ensembl" id="ENSCSAVP00000016139.1"/>
    </source>
</evidence>
<dbReference type="InterPro" id="IPR037213">
    <property type="entry name" value="Run_dom_sf"/>
</dbReference>
<dbReference type="GO" id="GO:0031267">
    <property type="term" value="F:small GTPase binding"/>
    <property type="evidence" value="ECO:0007669"/>
    <property type="project" value="TreeGrafter"/>
</dbReference>
<dbReference type="GeneTree" id="ENSGT00940000157282"/>
<dbReference type="SUPFAM" id="SSF47923">
    <property type="entry name" value="Ypt/Rab-GAP domain of gyp1p"/>
    <property type="match status" value="2"/>
</dbReference>
<dbReference type="Ensembl" id="ENSCSAVT00000016320.1">
    <property type="protein sequence ID" value="ENSCSAVP00000016139.1"/>
    <property type="gene ID" value="ENSCSAVG00000009496.1"/>
</dbReference>
<dbReference type="STRING" id="51511.ENSCSAVP00000016139"/>
<dbReference type="Gene3D" id="2.30.30.40">
    <property type="entry name" value="SH3 Domains"/>
    <property type="match status" value="1"/>
</dbReference>
<dbReference type="Gene3D" id="1.10.472.80">
    <property type="entry name" value="Ypt/Rab-GAP domain of gyp1p, domain 3"/>
    <property type="match status" value="1"/>
</dbReference>
<dbReference type="InterPro" id="IPR000195">
    <property type="entry name" value="Rab-GAP-TBC_dom"/>
</dbReference>
<dbReference type="FunFam" id="2.30.30.40:FF:000115">
    <property type="entry name" value="Small G protein signaling modulator 3 homolog"/>
    <property type="match status" value="1"/>
</dbReference>
<dbReference type="SUPFAM" id="SSF140741">
    <property type="entry name" value="RUN domain-like"/>
    <property type="match status" value="1"/>
</dbReference>
<dbReference type="Pfam" id="PF00566">
    <property type="entry name" value="RabGAP-TBC"/>
    <property type="match status" value="1"/>
</dbReference>
<dbReference type="InterPro" id="IPR050302">
    <property type="entry name" value="Rab_GAP_TBC_domain"/>
</dbReference>
<dbReference type="FunFam" id="1.10.472.80:FF:000012">
    <property type="entry name" value="Small G protein signaling modulator 3"/>
    <property type="match status" value="1"/>
</dbReference>
<sequence length="714" mass="81817">MEGKSVVGEPFSALEPSMKPSPKMIEKLLQTDRSFEQVEYRYDEFGFRVNEEDAAEPKSSKLLGVPLNEEPQHKLQWQAHLEFALNSTVEDFSWANMKSSLPRSEKLQQLVSMGVPHSMRPQVWMRLCGAIEKKHQSEITYDEIVEASLCANTSSSAEIEKDLLRTMPNNACFSSADSPGVDKLQRGISKLRSWRWFYPDGLITAHLLLFMKEEDAFWMMCSTFDHLLPSSYYRHNLCGVHADQRVLRQLVAQYLPNVEKSLNDHDIELSLITLHWFITLFAGVLHIKVLLRVWDAFFLDGSIVMFKVAMGMLKMKEEMFGEVENSAEIFNTLSDIPSLMDDADMLLQAAQRTAGSLSQMVLDTHRKKHEAYLLGEGGAEVSTLSHVFPRKQMIRRRSVIGKMISGSTVDEEFENMKAKNIKQTELVSSLKQAIQMIIKHFQTMEHQQDTDVSVDYSSESHTHDHEHYMSVGHQRRQRARALLDFQRSDDDELGFRKNDIITIISMKDEHCWVGELNGLQGWFPAKFVELLDERSKTYTSAGDGSVNKSIVDLVRGVLCPALAAIFEHGLRRPVLLGSACHPWQFVEEAAAHEIEKDFDSVFSRLVLCKTFRLDDDGKVLTPEELLYRCIQAVNMSHNSAHAQMDVKLRSLVCYGLNEQVLHMWLESLCSSVGVVRKWYHPWSYLLSPGWVQIKCELRLLSKFTFYLPPDWELP</sequence>
<dbReference type="OMA" id="EIVQKWY"/>
<feature type="domain" description="RUN" evidence="8">
    <location>
        <begin position="549"/>
        <end position="712"/>
    </location>
</feature>
<comment type="similarity">
    <text evidence="1">Belongs to the small G protein signaling modulator family.</text>
</comment>
<reference evidence="9" key="2">
    <citation type="submission" date="2025-08" db="UniProtKB">
        <authorList>
            <consortium name="Ensembl"/>
        </authorList>
    </citation>
    <scope>IDENTIFICATION</scope>
</reference>
<evidence type="ECO:0000256" key="4">
    <source>
        <dbReference type="PROSITE-ProRule" id="PRU00192"/>
    </source>
</evidence>
<dbReference type="InterPro" id="IPR004012">
    <property type="entry name" value="Run_dom"/>
</dbReference>
<dbReference type="GO" id="GO:0005096">
    <property type="term" value="F:GTPase activator activity"/>
    <property type="evidence" value="ECO:0007669"/>
    <property type="project" value="TreeGrafter"/>
</dbReference>
<dbReference type="InterPro" id="IPR035969">
    <property type="entry name" value="Rab-GAP_TBC_sf"/>
</dbReference>
<dbReference type="eggNOG" id="KOG2222">
    <property type="taxonomic scope" value="Eukaryota"/>
</dbReference>
<proteinExistence type="inferred from homology"/>
<dbReference type="SMART" id="SM00593">
    <property type="entry name" value="RUN"/>
    <property type="match status" value="1"/>
</dbReference>
<dbReference type="Pfam" id="PF02759">
    <property type="entry name" value="RUN"/>
    <property type="match status" value="1"/>
</dbReference>
<reference evidence="9" key="3">
    <citation type="submission" date="2025-09" db="UniProtKB">
        <authorList>
            <consortium name="Ensembl"/>
        </authorList>
    </citation>
    <scope>IDENTIFICATION</scope>
</reference>
<name>H2ZEX3_CIOSA</name>
<evidence type="ECO:0000259" key="7">
    <source>
        <dbReference type="PROSITE" id="PS50086"/>
    </source>
</evidence>
<accession>H2ZEX3</accession>
<reference evidence="10" key="1">
    <citation type="submission" date="2003-08" db="EMBL/GenBank/DDBJ databases">
        <authorList>
            <person name="Birren B."/>
            <person name="Nusbaum C."/>
            <person name="Abebe A."/>
            <person name="Abouelleil A."/>
            <person name="Adekoya E."/>
            <person name="Ait-zahra M."/>
            <person name="Allen N."/>
            <person name="Allen T."/>
            <person name="An P."/>
            <person name="Anderson M."/>
            <person name="Anderson S."/>
            <person name="Arachchi H."/>
            <person name="Armbruster J."/>
            <person name="Bachantsang P."/>
            <person name="Baldwin J."/>
            <person name="Barry A."/>
            <person name="Bayul T."/>
            <person name="Blitshsteyn B."/>
            <person name="Bloom T."/>
            <person name="Blye J."/>
            <person name="Boguslavskiy L."/>
            <person name="Borowsky M."/>
            <person name="Boukhgalter B."/>
            <person name="Brunache A."/>
            <person name="Butler J."/>
            <person name="Calixte N."/>
            <person name="Calvo S."/>
            <person name="Camarata J."/>
            <person name="Campo K."/>
            <person name="Chang J."/>
            <person name="Cheshatsang Y."/>
            <person name="Citroen M."/>
            <person name="Collymore A."/>
            <person name="Considine T."/>
            <person name="Cook A."/>
            <person name="Cooke P."/>
            <person name="Corum B."/>
            <person name="Cuomo C."/>
            <person name="David R."/>
            <person name="Dawoe T."/>
            <person name="Degray S."/>
            <person name="Dodge S."/>
            <person name="Dooley K."/>
            <person name="Dorje P."/>
            <person name="Dorjee K."/>
            <person name="Dorris L."/>
            <person name="Duffey N."/>
            <person name="Dupes A."/>
            <person name="Elkins T."/>
            <person name="Engels R."/>
            <person name="Erickson J."/>
            <person name="Farina A."/>
            <person name="Faro S."/>
            <person name="Ferreira P."/>
            <person name="Fischer H."/>
            <person name="Fitzgerald M."/>
            <person name="Foley K."/>
            <person name="Gage D."/>
            <person name="Galagan J."/>
            <person name="Gearin G."/>
            <person name="Gnerre S."/>
            <person name="Gnirke A."/>
            <person name="Goyette A."/>
            <person name="Graham J."/>
            <person name="Grandbois E."/>
            <person name="Gyaltsen K."/>
            <person name="Hafez N."/>
            <person name="Hagopian D."/>
            <person name="Hagos B."/>
            <person name="Hall J."/>
            <person name="Hatcher B."/>
            <person name="Heller A."/>
            <person name="Higgins H."/>
            <person name="Honan T."/>
            <person name="Horn A."/>
            <person name="Houde N."/>
            <person name="Hughes L."/>
            <person name="Hulme W."/>
            <person name="Husby E."/>
            <person name="Iliev I."/>
            <person name="Jaffe D."/>
            <person name="Jones C."/>
            <person name="Kamal M."/>
            <person name="Kamat A."/>
            <person name="Kamvysselis M."/>
            <person name="Karlsson E."/>
            <person name="Kells C."/>
            <person name="Kieu A."/>
            <person name="Kisner P."/>
            <person name="Kodira C."/>
            <person name="Kulbokas E."/>
            <person name="Labutti K."/>
            <person name="Lama D."/>
            <person name="Landers T."/>
            <person name="Leger J."/>
            <person name="Levine S."/>
            <person name="Lewis D."/>
            <person name="Lewis T."/>
            <person name="Lindblad-toh K."/>
            <person name="Liu X."/>
            <person name="Lokyitsang T."/>
            <person name="Lokyitsang Y."/>
            <person name="Lucien O."/>
            <person name="Lui A."/>
            <person name="Ma L.J."/>
            <person name="Mabbitt R."/>
            <person name="Macdonald J."/>
            <person name="Maclean C."/>
            <person name="Major J."/>
            <person name="Manning J."/>
            <person name="Marabella R."/>
            <person name="Maru K."/>
            <person name="Matthews C."/>
            <person name="Mauceli E."/>
            <person name="Mccarthy M."/>
            <person name="Mcdonough S."/>
            <person name="Mcghee T."/>
            <person name="Meldrim J."/>
            <person name="Meneus L."/>
            <person name="Mesirov J."/>
            <person name="Mihalev A."/>
            <person name="Mihova T."/>
            <person name="Mikkelsen T."/>
            <person name="Mlenga V."/>
            <person name="Moru K."/>
            <person name="Mozes J."/>
            <person name="Mulrain L."/>
            <person name="Munson G."/>
            <person name="Naylor J."/>
            <person name="Newes C."/>
            <person name="Nguyen C."/>
            <person name="Nguyen N."/>
            <person name="Nguyen T."/>
            <person name="Nicol R."/>
            <person name="Nielsen C."/>
            <person name="Nizzari M."/>
            <person name="Norbu C."/>
            <person name="Norbu N."/>
            <person name="O'donnell P."/>
            <person name="Okoawo O."/>
            <person name="O'leary S."/>
            <person name="Omotosho B."/>
            <person name="O'neill K."/>
            <person name="Osman S."/>
            <person name="Parker S."/>
            <person name="Perrin D."/>
            <person name="Phunkhang P."/>
            <person name="Piqani B."/>
            <person name="Purcell S."/>
            <person name="Rachupka T."/>
            <person name="Ramasamy U."/>
            <person name="Rameau R."/>
            <person name="Ray V."/>
            <person name="Raymond C."/>
            <person name="Retta R."/>
            <person name="Richardson S."/>
            <person name="Rise C."/>
            <person name="Rodriguez J."/>
            <person name="Rogers J."/>
            <person name="Rogov P."/>
            <person name="Rutman M."/>
            <person name="Schupbach R."/>
            <person name="Seaman C."/>
            <person name="Settipalli S."/>
            <person name="Sharpe T."/>
            <person name="Sheridan J."/>
            <person name="Sherpa N."/>
            <person name="Shi J."/>
            <person name="Smirnov S."/>
            <person name="Smith C."/>
            <person name="Sougnez C."/>
            <person name="Spencer B."/>
            <person name="Stalker J."/>
            <person name="Stange-thomann N."/>
            <person name="Stavropoulos S."/>
            <person name="Stetson K."/>
            <person name="Stone C."/>
            <person name="Stone S."/>
            <person name="Stubbs M."/>
            <person name="Talamas J."/>
            <person name="Tchuinga P."/>
            <person name="Tenzing P."/>
            <person name="Tesfaye S."/>
            <person name="Theodore J."/>
            <person name="Thoulutsang Y."/>
            <person name="Topham K."/>
            <person name="Towey S."/>
            <person name="Tsamla T."/>
            <person name="Tsomo N."/>
            <person name="Vallee D."/>
            <person name="Vassiliev H."/>
            <person name="Venkataraman V."/>
            <person name="Vinson J."/>
            <person name="Vo A."/>
            <person name="Wade C."/>
            <person name="Wang S."/>
            <person name="Wangchuk T."/>
            <person name="Wangdi T."/>
            <person name="Whittaker C."/>
            <person name="Wilkinson J."/>
            <person name="Wu Y."/>
            <person name="Wyman D."/>
            <person name="Yadav S."/>
            <person name="Yang S."/>
            <person name="Yang X."/>
            <person name="Yeager S."/>
            <person name="Yee E."/>
            <person name="Young G."/>
            <person name="Zainoun J."/>
            <person name="Zembeck L."/>
            <person name="Zimmer A."/>
            <person name="Zody M."/>
            <person name="Lander E."/>
        </authorList>
    </citation>
    <scope>NUCLEOTIDE SEQUENCE [LARGE SCALE GENOMIC DNA]</scope>
</reference>
<dbReference type="SMART" id="SM00164">
    <property type="entry name" value="TBC"/>
    <property type="match status" value="1"/>
</dbReference>
<dbReference type="AlphaFoldDB" id="H2ZEX3"/>
<dbReference type="Gene3D" id="1.10.10.750">
    <property type="entry name" value="Ypt/Rab-GAP domain of gyp1p, domain 1"/>
    <property type="match status" value="1"/>
</dbReference>
<dbReference type="Pfam" id="PF00018">
    <property type="entry name" value="SH3_1"/>
    <property type="match status" value="1"/>
</dbReference>
<dbReference type="Gene3D" id="1.10.8.270">
    <property type="entry name" value="putative rabgap domain of human tbc1 domain family member 14 like domains"/>
    <property type="match status" value="1"/>
</dbReference>
<evidence type="ECO:0000256" key="2">
    <source>
        <dbReference type="ARBA" id="ARBA00022443"/>
    </source>
</evidence>
<evidence type="ECO:0000256" key="1">
    <source>
        <dbReference type="ARBA" id="ARBA00006296"/>
    </source>
</evidence>
<feature type="region of interest" description="Disordered" evidence="5">
    <location>
        <begin position="1"/>
        <end position="20"/>
    </location>
</feature>